<gene>
    <name evidence="2" type="ORF">HF519_06490</name>
</gene>
<comment type="caution">
    <text evidence="2">The sequence shown here is derived from an EMBL/GenBank/DDBJ whole genome shotgun (WGS) entry which is preliminary data.</text>
</comment>
<feature type="region of interest" description="Disordered" evidence="1">
    <location>
        <begin position="69"/>
        <end position="88"/>
    </location>
</feature>
<proteinExistence type="predicted"/>
<keyword evidence="3" id="KW-1185">Reference proteome</keyword>
<dbReference type="EMBL" id="JAAXKZ010000015">
    <property type="protein sequence ID" value="NMH91243.1"/>
    <property type="molecule type" value="Genomic_DNA"/>
</dbReference>
<organism evidence="2 3">
    <name type="scientific">Pseudonocardia bannensis</name>
    <dbReference type="NCBI Taxonomy" id="630973"/>
    <lineage>
        <taxon>Bacteria</taxon>
        <taxon>Bacillati</taxon>
        <taxon>Actinomycetota</taxon>
        <taxon>Actinomycetes</taxon>
        <taxon>Pseudonocardiales</taxon>
        <taxon>Pseudonocardiaceae</taxon>
        <taxon>Pseudonocardia</taxon>
    </lineage>
</organism>
<evidence type="ECO:0000256" key="1">
    <source>
        <dbReference type="SAM" id="MobiDB-lite"/>
    </source>
</evidence>
<name>A0A848DFB5_9PSEU</name>
<sequence>MATFEDWLMSQTTADRPRGIIAQLMLDQRLHEVDFGSSAVRDEFRRMLADFEADTRGLLVRSTPLPFRARRPGRRPVLDLQDDVGPSA</sequence>
<dbReference type="RefSeq" id="WP_169411109.1">
    <property type="nucleotide sequence ID" value="NZ_JAAXKZ010000015.1"/>
</dbReference>
<reference evidence="2 3" key="1">
    <citation type="submission" date="2020-04" db="EMBL/GenBank/DDBJ databases">
        <authorList>
            <person name="Klaysubun C."/>
            <person name="Duangmal K."/>
            <person name="Lipun K."/>
        </authorList>
    </citation>
    <scope>NUCLEOTIDE SEQUENCE [LARGE SCALE GENOMIC DNA]</scope>
    <source>
        <strain evidence="2 3">DSM 45300</strain>
    </source>
</reference>
<protein>
    <submittedName>
        <fullName evidence="2">Uncharacterized protein</fullName>
    </submittedName>
</protein>
<accession>A0A848DFB5</accession>
<evidence type="ECO:0000313" key="3">
    <source>
        <dbReference type="Proteomes" id="UP000586918"/>
    </source>
</evidence>
<evidence type="ECO:0000313" key="2">
    <source>
        <dbReference type="EMBL" id="NMH91243.1"/>
    </source>
</evidence>
<dbReference type="AlphaFoldDB" id="A0A848DFB5"/>
<dbReference type="Proteomes" id="UP000586918">
    <property type="component" value="Unassembled WGS sequence"/>
</dbReference>